<reference evidence="1 2" key="1">
    <citation type="submission" date="2019-08" db="EMBL/GenBank/DDBJ databases">
        <title>Complete genome sequence of Rhodanobacter glycinis strain T01E-68 isolated from tomato root.</title>
        <authorList>
            <person name="Weon H.-Y."/>
            <person name="Lee S.A."/>
        </authorList>
    </citation>
    <scope>NUCLEOTIDE SEQUENCE [LARGE SCALE GENOMIC DNA]</scope>
    <source>
        <strain evidence="1 2">T01E-68</strain>
    </source>
</reference>
<dbReference type="SUPFAM" id="SSF88713">
    <property type="entry name" value="Glycoside hydrolase/deacetylase"/>
    <property type="match status" value="1"/>
</dbReference>
<evidence type="ECO:0000313" key="2">
    <source>
        <dbReference type="Proteomes" id="UP000321807"/>
    </source>
</evidence>
<dbReference type="KEGG" id="rgl:CS053_14865"/>
<proteinExistence type="predicted"/>
<accession>A0A5B9E596</accession>
<dbReference type="Proteomes" id="UP000321807">
    <property type="component" value="Chromosome"/>
</dbReference>
<dbReference type="GO" id="GO:0005975">
    <property type="term" value="P:carbohydrate metabolic process"/>
    <property type="evidence" value="ECO:0007669"/>
    <property type="project" value="InterPro"/>
</dbReference>
<name>A0A5B9E596_9GAMM</name>
<gene>
    <name evidence="1" type="ORF">CS053_14865</name>
</gene>
<dbReference type="RefSeq" id="WP_147627968.1">
    <property type="nucleotide sequence ID" value="NZ_CP042807.1"/>
</dbReference>
<protein>
    <recommendedName>
        <fullName evidence="3">NodB homology domain-containing protein</fullName>
    </recommendedName>
</protein>
<dbReference type="EMBL" id="CP042807">
    <property type="protein sequence ID" value="QEE25641.1"/>
    <property type="molecule type" value="Genomic_DNA"/>
</dbReference>
<organism evidence="1 2">
    <name type="scientific">Rhodanobacter glycinis</name>
    <dbReference type="NCBI Taxonomy" id="582702"/>
    <lineage>
        <taxon>Bacteria</taxon>
        <taxon>Pseudomonadati</taxon>
        <taxon>Pseudomonadota</taxon>
        <taxon>Gammaproteobacteria</taxon>
        <taxon>Lysobacterales</taxon>
        <taxon>Rhodanobacteraceae</taxon>
        <taxon>Rhodanobacter</taxon>
    </lineage>
</organism>
<evidence type="ECO:0000313" key="1">
    <source>
        <dbReference type="EMBL" id="QEE25641.1"/>
    </source>
</evidence>
<dbReference type="Gene3D" id="3.20.20.370">
    <property type="entry name" value="Glycoside hydrolase/deacetylase"/>
    <property type="match status" value="1"/>
</dbReference>
<evidence type="ECO:0008006" key="3">
    <source>
        <dbReference type="Google" id="ProtNLM"/>
    </source>
</evidence>
<dbReference type="AlphaFoldDB" id="A0A5B9E596"/>
<dbReference type="InterPro" id="IPR011330">
    <property type="entry name" value="Glyco_hydro/deAcase_b/a-brl"/>
</dbReference>
<sequence>MLAKLIISLDCEGKWGVADRPVERRDFIKTQDLTDCYSRILDVFDKFDAKGTFAFVSALCLTPEEAEDALSEADLRYNSKNWLDTPLAEIRAGSSDGWSAPRLVDLVRQREGHHVCTHGGTHLPYSDVLTPKDSVLWDIGFAKSIHSRLNLGWDTIIFPRNVEGHLDGVASAGIRGYRSMDSVERIAGRLGKAARLANEFVNGDRRGLWGGRSYTESPLCALSPGKFINAEIGIRKCVKPHHTIDRVKKLLDFACANSRVVHMYTHPHNFISDPRMFLKLDAILEIASRLVSEGRLRVITMKDELNGITRV</sequence>